<dbReference type="InterPro" id="IPR011583">
    <property type="entry name" value="Chitinase_II/V-like_cat"/>
</dbReference>
<name>A0A4V1XC21_9PEZI</name>
<gene>
    <name evidence="15" type="ORF">DL764_002044</name>
</gene>
<comment type="caution">
    <text evidence="15">The sequence shown here is derived from an EMBL/GenBank/DDBJ whole genome shotgun (WGS) entry which is preliminary data.</text>
</comment>
<dbReference type="CDD" id="cd06548">
    <property type="entry name" value="GH18_chitinase"/>
    <property type="match status" value="1"/>
</dbReference>
<keyword evidence="11" id="KW-0624">Polysaccharide degradation</keyword>
<dbReference type="EMBL" id="QJNU01000069">
    <property type="protein sequence ID" value="RYP08229.1"/>
    <property type="molecule type" value="Genomic_DNA"/>
</dbReference>
<sequence>MKGLLSSSLLLLTAAFGLASPINRTSEVDLVEKRAAGFQNTVYFTNWGIYGRNYQPAQLPVNQVNQVLYAFLNLRPDGTIFSGDTYADLEKHYPDDSWSETGNNAYGCVKQLFKLKKANRHLKMLISIGGWSWSTNFPAVASNPTARANFAKNAVKFMGDWGMDGVDIDWEYPASPAEGDNYVKLLDAVRAELDSYAAQNAPGYHFLLTSAVPAGPKNYNNMNLPEASKRLDYLYLMAYDYAGKWDATSGHQANLYPSTENPIATPFSTEKAVNDYLDLGVPAEKIVLGMPLYGRAFEATDGVGKPYSGVGQGSWEEGIYDYKVLPQAGAKEIYDEKAGATYSYDSAARRLVSYDTPDMVSKKVDYLQGKGLGGSMFWEASGDKTDSGSLIGTAFNAQGGSGGLDRSQNLLSYPGSAYDNIRKGLN</sequence>
<evidence type="ECO:0000256" key="13">
    <source>
        <dbReference type="SAM" id="SignalP"/>
    </source>
</evidence>
<dbReference type="Proteomes" id="UP000293360">
    <property type="component" value="Unassembled WGS sequence"/>
</dbReference>
<dbReference type="GO" id="GO:0008843">
    <property type="term" value="F:endochitinase activity"/>
    <property type="evidence" value="ECO:0007669"/>
    <property type="project" value="UniProtKB-EC"/>
</dbReference>
<dbReference type="GO" id="GO:0000272">
    <property type="term" value="P:polysaccharide catabolic process"/>
    <property type="evidence" value="ECO:0007669"/>
    <property type="project" value="UniProtKB-KW"/>
</dbReference>
<dbReference type="InterPro" id="IPR001579">
    <property type="entry name" value="Glyco_hydro_18_chit_AS"/>
</dbReference>
<evidence type="ECO:0000256" key="8">
    <source>
        <dbReference type="ARBA" id="ARBA00023024"/>
    </source>
</evidence>
<evidence type="ECO:0000313" key="15">
    <source>
        <dbReference type="EMBL" id="RYP08229.1"/>
    </source>
</evidence>
<comment type="subcellular location">
    <subcellularLocation>
        <location evidence="2">Secreted</location>
    </subcellularLocation>
</comment>
<dbReference type="SMART" id="SM00636">
    <property type="entry name" value="Glyco_18"/>
    <property type="match status" value="1"/>
</dbReference>
<dbReference type="Gene3D" id="3.20.20.80">
    <property type="entry name" value="Glycosidases"/>
    <property type="match status" value="1"/>
</dbReference>
<dbReference type="GO" id="GO:0006032">
    <property type="term" value="P:chitin catabolic process"/>
    <property type="evidence" value="ECO:0007669"/>
    <property type="project" value="UniProtKB-KW"/>
</dbReference>
<dbReference type="OrthoDB" id="76388at2759"/>
<evidence type="ECO:0000313" key="16">
    <source>
        <dbReference type="Proteomes" id="UP000293360"/>
    </source>
</evidence>
<dbReference type="STRING" id="155417.A0A4V1XC21"/>
<dbReference type="Gene3D" id="3.10.50.10">
    <property type="match status" value="1"/>
</dbReference>
<dbReference type="PROSITE" id="PS51910">
    <property type="entry name" value="GH18_2"/>
    <property type="match status" value="1"/>
</dbReference>
<keyword evidence="10 12" id="KW-0326">Glycosidase</keyword>
<evidence type="ECO:0000259" key="14">
    <source>
        <dbReference type="PROSITE" id="PS51910"/>
    </source>
</evidence>
<protein>
    <recommendedName>
        <fullName evidence="4">chitinase</fullName>
        <ecNumber evidence="4">3.2.1.14</ecNumber>
    </recommendedName>
</protein>
<dbReference type="GO" id="GO:0005576">
    <property type="term" value="C:extracellular region"/>
    <property type="evidence" value="ECO:0007669"/>
    <property type="project" value="UniProtKB-SubCell"/>
</dbReference>
<comment type="catalytic activity">
    <reaction evidence="1">
        <text>Random endo-hydrolysis of N-acetyl-beta-D-glucosaminide (1-&gt;4)-beta-linkages in chitin and chitodextrins.</text>
        <dbReference type="EC" id="3.2.1.14"/>
    </reaction>
</comment>
<dbReference type="FunFam" id="3.10.50.10:FF:000005">
    <property type="entry name" value="Endochitinase B1"/>
    <property type="match status" value="1"/>
</dbReference>
<keyword evidence="6 13" id="KW-0732">Signal</keyword>
<keyword evidence="8" id="KW-0146">Chitin degradation</keyword>
<feature type="domain" description="GH18" evidence="14">
    <location>
        <begin position="38"/>
        <end position="401"/>
    </location>
</feature>
<evidence type="ECO:0000256" key="10">
    <source>
        <dbReference type="ARBA" id="ARBA00023295"/>
    </source>
</evidence>
<proteinExistence type="inferred from homology"/>
<feature type="signal peptide" evidence="13">
    <location>
        <begin position="1"/>
        <end position="19"/>
    </location>
</feature>
<evidence type="ECO:0000256" key="12">
    <source>
        <dbReference type="RuleBase" id="RU000489"/>
    </source>
</evidence>
<accession>A0A4V1XC21</accession>
<dbReference type="AlphaFoldDB" id="A0A4V1XC21"/>
<dbReference type="Pfam" id="PF00704">
    <property type="entry name" value="Glyco_hydro_18"/>
    <property type="match status" value="1"/>
</dbReference>
<evidence type="ECO:0000256" key="5">
    <source>
        <dbReference type="ARBA" id="ARBA00022525"/>
    </source>
</evidence>
<dbReference type="InterPro" id="IPR017853">
    <property type="entry name" value="GH"/>
</dbReference>
<keyword evidence="9" id="KW-0119">Carbohydrate metabolism</keyword>
<dbReference type="EC" id="3.2.1.14" evidence="4"/>
<evidence type="ECO:0000256" key="2">
    <source>
        <dbReference type="ARBA" id="ARBA00004613"/>
    </source>
</evidence>
<dbReference type="FunFam" id="3.20.20.80:FF:000075">
    <property type="entry name" value="Sporulation-specific chitinase"/>
    <property type="match status" value="1"/>
</dbReference>
<keyword evidence="16" id="KW-1185">Reference proteome</keyword>
<dbReference type="GO" id="GO:0008061">
    <property type="term" value="F:chitin binding"/>
    <property type="evidence" value="ECO:0007669"/>
    <property type="project" value="InterPro"/>
</dbReference>
<dbReference type="PANTHER" id="PTHR11177">
    <property type="entry name" value="CHITINASE"/>
    <property type="match status" value="1"/>
</dbReference>
<keyword evidence="5" id="KW-0964">Secreted</keyword>
<comment type="similarity">
    <text evidence="3">Belongs to the glycosyl hydrolase 18 family. Chitinase class V subfamily.</text>
</comment>
<dbReference type="InterPro" id="IPR029070">
    <property type="entry name" value="Chitinase_insertion_sf"/>
</dbReference>
<keyword evidence="7 12" id="KW-0378">Hydrolase</keyword>
<organism evidence="15 16">
    <name type="scientific">Monosporascus ibericus</name>
    <dbReference type="NCBI Taxonomy" id="155417"/>
    <lineage>
        <taxon>Eukaryota</taxon>
        <taxon>Fungi</taxon>
        <taxon>Dikarya</taxon>
        <taxon>Ascomycota</taxon>
        <taxon>Pezizomycotina</taxon>
        <taxon>Sordariomycetes</taxon>
        <taxon>Xylariomycetidae</taxon>
        <taxon>Xylariales</taxon>
        <taxon>Xylariales incertae sedis</taxon>
        <taxon>Monosporascus</taxon>
    </lineage>
</organism>
<feature type="chain" id="PRO_5020876662" description="chitinase" evidence="13">
    <location>
        <begin position="20"/>
        <end position="426"/>
    </location>
</feature>
<dbReference type="SUPFAM" id="SSF54556">
    <property type="entry name" value="Chitinase insertion domain"/>
    <property type="match status" value="1"/>
</dbReference>
<evidence type="ECO:0000256" key="7">
    <source>
        <dbReference type="ARBA" id="ARBA00022801"/>
    </source>
</evidence>
<dbReference type="PANTHER" id="PTHR11177:SF365">
    <property type="entry name" value="ENDOCHITINASE B"/>
    <property type="match status" value="1"/>
</dbReference>
<dbReference type="PROSITE" id="PS01095">
    <property type="entry name" value="GH18_1"/>
    <property type="match status" value="1"/>
</dbReference>
<evidence type="ECO:0000256" key="1">
    <source>
        <dbReference type="ARBA" id="ARBA00000822"/>
    </source>
</evidence>
<dbReference type="InterPro" id="IPR050314">
    <property type="entry name" value="Glycosyl_Hydrlase_18"/>
</dbReference>
<evidence type="ECO:0000256" key="11">
    <source>
        <dbReference type="ARBA" id="ARBA00023326"/>
    </source>
</evidence>
<evidence type="ECO:0000256" key="6">
    <source>
        <dbReference type="ARBA" id="ARBA00022729"/>
    </source>
</evidence>
<dbReference type="InterPro" id="IPR001223">
    <property type="entry name" value="Glyco_hydro18_cat"/>
</dbReference>
<evidence type="ECO:0000256" key="4">
    <source>
        <dbReference type="ARBA" id="ARBA00012729"/>
    </source>
</evidence>
<evidence type="ECO:0000256" key="9">
    <source>
        <dbReference type="ARBA" id="ARBA00023277"/>
    </source>
</evidence>
<reference evidence="15 16" key="1">
    <citation type="submission" date="2018-06" db="EMBL/GenBank/DDBJ databases">
        <title>Complete Genomes of Monosporascus.</title>
        <authorList>
            <person name="Robinson A.J."/>
            <person name="Natvig D.O."/>
        </authorList>
    </citation>
    <scope>NUCLEOTIDE SEQUENCE [LARGE SCALE GENOMIC DNA]</scope>
    <source>
        <strain evidence="15 16">CBS 110550</strain>
    </source>
</reference>
<evidence type="ECO:0000256" key="3">
    <source>
        <dbReference type="ARBA" id="ARBA00008682"/>
    </source>
</evidence>
<dbReference type="SUPFAM" id="SSF51445">
    <property type="entry name" value="(Trans)glycosidases"/>
    <property type="match status" value="1"/>
</dbReference>